<reference evidence="10" key="1">
    <citation type="submission" date="2018-06" db="EMBL/GenBank/DDBJ databases">
        <title>Genome assembly of Danube salmon.</title>
        <authorList>
            <person name="Macqueen D.J."/>
            <person name="Gundappa M.K."/>
        </authorList>
    </citation>
    <scope>NUCLEOTIDE SEQUENCE [LARGE SCALE GENOMIC DNA]</scope>
</reference>
<proteinExistence type="inferred from homology"/>
<evidence type="ECO:0000256" key="5">
    <source>
        <dbReference type="ARBA" id="ARBA00023069"/>
    </source>
</evidence>
<evidence type="ECO:0000313" key="10">
    <source>
        <dbReference type="Proteomes" id="UP000314982"/>
    </source>
</evidence>
<evidence type="ECO:0000256" key="8">
    <source>
        <dbReference type="SAM" id="MobiDB-lite"/>
    </source>
</evidence>
<evidence type="ECO:0000256" key="4">
    <source>
        <dbReference type="ARBA" id="ARBA00023054"/>
    </source>
</evidence>
<feature type="region of interest" description="Disordered" evidence="8">
    <location>
        <begin position="120"/>
        <end position="154"/>
    </location>
</feature>
<comment type="similarity">
    <text evidence="2">Belongs to the CFAP157 family.</text>
</comment>
<dbReference type="STRING" id="62062.ENSHHUP00000043189"/>
<evidence type="ECO:0000256" key="1">
    <source>
        <dbReference type="ARBA" id="ARBA00004138"/>
    </source>
</evidence>
<reference evidence="9" key="3">
    <citation type="submission" date="2025-09" db="UniProtKB">
        <authorList>
            <consortium name="Ensembl"/>
        </authorList>
    </citation>
    <scope>IDENTIFICATION</scope>
</reference>
<evidence type="ECO:0000256" key="3">
    <source>
        <dbReference type="ARBA" id="ARBA00014087"/>
    </source>
</evidence>
<comment type="subcellular location">
    <subcellularLocation>
        <location evidence="1">Cell projection</location>
        <location evidence="1">Cilium</location>
    </subcellularLocation>
</comment>
<dbReference type="Proteomes" id="UP000314982">
    <property type="component" value="Unassembled WGS sequence"/>
</dbReference>
<dbReference type="InterPro" id="IPR038844">
    <property type="entry name" value="CFAP157"/>
</dbReference>
<dbReference type="GO" id="GO:0008017">
    <property type="term" value="F:microtubule binding"/>
    <property type="evidence" value="ECO:0007669"/>
    <property type="project" value="TreeGrafter"/>
</dbReference>
<keyword evidence="10" id="KW-1185">Reference proteome</keyword>
<dbReference type="GO" id="GO:0007288">
    <property type="term" value="P:sperm axoneme assembly"/>
    <property type="evidence" value="ECO:0007669"/>
    <property type="project" value="TreeGrafter"/>
</dbReference>
<feature type="compositionally biased region" description="Polar residues" evidence="8">
    <location>
        <begin position="143"/>
        <end position="153"/>
    </location>
</feature>
<dbReference type="Ensembl" id="ENSHHUT00000044810.1">
    <property type="protein sequence ID" value="ENSHHUP00000043189.1"/>
    <property type="gene ID" value="ENSHHUG00000026534.1"/>
</dbReference>
<organism evidence="9 10">
    <name type="scientific">Hucho hucho</name>
    <name type="common">huchen</name>
    <dbReference type="NCBI Taxonomy" id="62062"/>
    <lineage>
        <taxon>Eukaryota</taxon>
        <taxon>Metazoa</taxon>
        <taxon>Chordata</taxon>
        <taxon>Craniata</taxon>
        <taxon>Vertebrata</taxon>
        <taxon>Euteleostomi</taxon>
        <taxon>Actinopterygii</taxon>
        <taxon>Neopterygii</taxon>
        <taxon>Teleostei</taxon>
        <taxon>Protacanthopterygii</taxon>
        <taxon>Salmoniformes</taxon>
        <taxon>Salmonidae</taxon>
        <taxon>Salmoninae</taxon>
        <taxon>Hucho</taxon>
    </lineage>
</organism>
<dbReference type="AlphaFoldDB" id="A0A4W5N0G5"/>
<feature type="compositionally biased region" description="Basic and acidic residues" evidence="8">
    <location>
        <begin position="133"/>
        <end position="142"/>
    </location>
</feature>
<reference evidence="9" key="2">
    <citation type="submission" date="2025-08" db="UniProtKB">
        <authorList>
            <consortium name="Ensembl"/>
        </authorList>
    </citation>
    <scope>IDENTIFICATION</scope>
</reference>
<accession>A0A4W5N0G5</accession>
<name>A0A4W5N0G5_9TELE</name>
<keyword evidence="5" id="KW-0969">Cilium</keyword>
<keyword evidence="4 7" id="KW-0175">Coiled coil</keyword>
<feature type="coiled-coil region" evidence="7">
    <location>
        <begin position="21"/>
        <end position="108"/>
    </location>
</feature>
<sequence>DFSSQYFTVEKDMALYVKCSLAQKEDELTDVSEQLGGLQQAKDSFELQLSQLRQELQENKDKLTFENMVLAGKLEAPEESRVQKEELMARLEEQLGDLERKAVLDNDRTKFGKPCSRLRDASARGSRVPAHVGQEDARDDHNVSATAQLSQLSDKSKDLKEREKLICRELENLEPPFNKMTRKSLGNQRCVCVRVERCVKITFSQNLLNFNGTACMELGEKLEEERDVREQLETIQQAAAFTLKLHCIYVDSRLWNQMMQKLLAVLDSAALLAKGPAMKDFNPEGDSLHKDSGALSEWPSGSWSPTCLLCCCFYACY</sequence>
<dbReference type="GO" id="GO:0036064">
    <property type="term" value="C:ciliary basal body"/>
    <property type="evidence" value="ECO:0007669"/>
    <property type="project" value="TreeGrafter"/>
</dbReference>
<evidence type="ECO:0000256" key="6">
    <source>
        <dbReference type="ARBA" id="ARBA00023273"/>
    </source>
</evidence>
<dbReference type="PANTHER" id="PTHR31954">
    <property type="entry name" value="CILIA- AND FLAGELLA-ASSOCIATED PROTEIN 157"/>
    <property type="match status" value="1"/>
</dbReference>
<dbReference type="PANTHER" id="PTHR31954:SF1">
    <property type="entry name" value="CILIA- AND FLAGELLA-ASSOCIATED PROTEIN 157"/>
    <property type="match status" value="1"/>
</dbReference>
<evidence type="ECO:0000256" key="7">
    <source>
        <dbReference type="SAM" id="Coils"/>
    </source>
</evidence>
<evidence type="ECO:0000256" key="2">
    <source>
        <dbReference type="ARBA" id="ARBA00010841"/>
    </source>
</evidence>
<keyword evidence="6" id="KW-0966">Cell projection</keyword>
<evidence type="ECO:0000313" key="9">
    <source>
        <dbReference type="Ensembl" id="ENSHHUP00000043189.1"/>
    </source>
</evidence>
<protein>
    <recommendedName>
        <fullName evidence="3">Cilia- and flagella-associated protein 157</fullName>
    </recommendedName>
</protein>